<keyword evidence="3" id="KW-0472">Membrane</keyword>
<evidence type="ECO:0000256" key="2">
    <source>
        <dbReference type="SAM" id="MobiDB-lite"/>
    </source>
</evidence>
<dbReference type="Pfam" id="PF24681">
    <property type="entry name" value="Kelch_KLHDC2_KLHL20_DRC7"/>
    <property type="match status" value="1"/>
</dbReference>
<dbReference type="InterPro" id="IPR006186">
    <property type="entry name" value="Ser/Thr-sp_prot-phosphatase"/>
</dbReference>
<dbReference type="PANTHER" id="PTHR46422">
    <property type="entry name" value="SERINE/THREONINE-PROTEIN PHOSPHATASE BSL3"/>
    <property type="match status" value="1"/>
</dbReference>
<gene>
    <name evidence="5" type="ORF">RFI_06713</name>
</gene>
<feature type="transmembrane region" description="Helical" evidence="3">
    <location>
        <begin position="966"/>
        <end position="986"/>
    </location>
</feature>
<evidence type="ECO:0000313" key="6">
    <source>
        <dbReference type="Proteomes" id="UP000023152"/>
    </source>
</evidence>
<dbReference type="SUPFAM" id="SSF56300">
    <property type="entry name" value="Metallo-dependent phosphatases"/>
    <property type="match status" value="1"/>
</dbReference>
<feature type="region of interest" description="Disordered" evidence="2">
    <location>
        <begin position="53"/>
        <end position="110"/>
    </location>
</feature>
<feature type="compositionally biased region" description="Low complexity" evidence="2">
    <location>
        <begin position="885"/>
        <end position="908"/>
    </location>
</feature>
<dbReference type="PANTHER" id="PTHR46422:SF4">
    <property type="entry name" value="SERINE_THREONINE-PROTEIN PHOSPHATASE BSL3"/>
    <property type="match status" value="1"/>
</dbReference>
<proteinExistence type="inferred from homology"/>
<feature type="compositionally biased region" description="Polar residues" evidence="2">
    <location>
        <begin position="57"/>
        <end position="81"/>
    </location>
</feature>
<evidence type="ECO:0000259" key="4">
    <source>
        <dbReference type="PROSITE" id="PS00125"/>
    </source>
</evidence>
<feature type="region of interest" description="Disordered" evidence="2">
    <location>
        <begin position="884"/>
        <end position="910"/>
    </location>
</feature>
<dbReference type="GO" id="GO:0004722">
    <property type="term" value="F:protein serine/threonine phosphatase activity"/>
    <property type="evidence" value="ECO:0007669"/>
    <property type="project" value="UniProtKB-EC"/>
</dbReference>
<evidence type="ECO:0000256" key="3">
    <source>
        <dbReference type="SAM" id="Phobius"/>
    </source>
</evidence>
<keyword evidence="3" id="KW-0812">Transmembrane</keyword>
<dbReference type="Gene3D" id="3.60.21.10">
    <property type="match status" value="1"/>
</dbReference>
<dbReference type="EMBL" id="ASPP01005494">
    <property type="protein sequence ID" value="ETO30409.1"/>
    <property type="molecule type" value="Genomic_DNA"/>
</dbReference>
<protein>
    <recommendedName>
        <fullName evidence="1">Serine/threonine-protein phosphatase</fullName>
        <ecNumber evidence="1">3.1.3.16</ecNumber>
    </recommendedName>
</protein>
<sequence length="988" mass="111472">MHGDYESDNHGTLMVAFGESSLHSNRDYFDDIYLLDLESRQWVQILGKAKTREKSKMTSSWKENMDTMNTYKNSNASQVNATRKEQDEEEEQAQRQEQEQEREEEEEWTWNTRTPPCQYIYSGVDLSPIARADHAATSFGRNLEHALLFGGKRSDLDSQCTHCDLEIVVAKLPGQQGRKTTTMTTIDSCFENDDGTQDLEATIATKKPLRIESLPFVGGPCGRRGSNLTHFHESQFLLFGGQRGNVFLNDLWKLDLNKQSWLALHPKNAPPGRAYHTSFVDDEKRLFVLGGVKDGSATPLPPDIFAYDVRDDRFIKLGGKELAPGIDCALSKGHHASHFVRKQKDLVIHSPQNGGSYILGGNKASSHCGKCVPIEPFHSHENESLPRGSCRPSTALLQSHKCIQSLQAFGCQNQPLERLFVYGYAYLNICIFMYVYGVDPINQSMLSQLHSLQFSSMECPLRNHTHTFSYPYRKKYSFGRKEEAEAIREIKTQTDGDKKASHMQSQPTNTASLAMRSTHIFDFSAATANNQDDCNMKEYNGAIATTTNSINGNCNTNTNNSINNNNNKKNDFRKWYQSQAQAQTHRHMDRLTNITPMRPYHKQTKLTPNLGVNPTNDKEAVLNESRRVTISKTPVRRHSSPRVNRMIHVNNSNVGNTTATATATATATTTTTTTIGNNNNSGCNSKKKISRIDPALVPKEDEHENCDLHSPFNKQSLHWRVIRSILLERAPVDPCQFMLNHEEFAALINEALPLVSSESTLISVEPPVKVFGDIHGQLYDLLAIFDAFGQPDHILGDLNVYKYIFLGDFVDRGKQSLEVICLLLALKIQYKDRVFLIRGNHECAAMNELYGFYEEISSRIVEPLEDEWIERNLSLANVDHKSIHDSSLSTDSKKTTPTSSSSSSSLSTFEGKSPDWFTFLSTFRMPSQEQRNRIIKTKAKIDSSLKTKVNHLFTWLPLAAMIGNRILCVHGGMGMLLYLFIHFIFIDA</sequence>
<dbReference type="PRINTS" id="PR00114">
    <property type="entry name" value="STPHPHTASE"/>
</dbReference>
<feature type="compositionally biased region" description="Basic and acidic residues" evidence="2">
    <location>
        <begin position="82"/>
        <end position="99"/>
    </location>
</feature>
<keyword evidence="6" id="KW-1185">Reference proteome</keyword>
<dbReference type="PROSITE" id="PS00125">
    <property type="entry name" value="SER_THR_PHOSPHATASE"/>
    <property type="match status" value="1"/>
</dbReference>
<name>X6NX68_RETFI</name>
<reference evidence="5 6" key="1">
    <citation type="journal article" date="2013" name="Curr. Biol.">
        <title>The Genome of the Foraminiferan Reticulomyxa filosa.</title>
        <authorList>
            <person name="Glockner G."/>
            <person name="Hulsmann N."/>
            <person name="Schleicher M."/>
            <person name="Noegel A.A."/>
            <person name="Eichinger L."/>
            <person name="Gallinger C."/>
            <person name="Pawlowski J."/>
            <person name="Sierra R."/>
            <person name="Euteneuer U."/>
            <person name="Pillet L."/>
            <person name="Moustafa A."/>
            <person name="Platzer M."/>
            <person name="Groth M."/>
            <person name="Szafranski K."/>
            <person name="Schliwa M."/>
        </authorList>
    </citation>
    <scope>NUCLEOTIDE SEQUENCE [LARGE SCALE GENOMIC DNA]</scope>
</reference>
<dbReference type="InterPro" id="IPR029052">
    <property type="entry name" value="Metallo-depent_PP-like"/>
</dbReference>
<dbReference type="Proteomes" id="UP000023152">
    <property type="component" value="Unassembled WGS sequence"/>
</dbReference>
<dbReference type="EC" id="3.1.3.16" evidence="1"/>
<dbReference type="SUPFAM" id="SSF117281">
    <property type="entry name" value="Kelch motif"/>
    <property type="match status" value="1"/>
</dbReference>
<dbReference type="AlphaFoldDB" id="X6NX68"/>
<comment type="catalytic activity">
    <reaction evidence="1">
        <text>O-phospho-L-threonyl-[protein] + H2O = L-threonyl-[protein] + phosphate</text>
        <dbReference type="Rhea" id="RHEA:47004"/>
        <dbReference type="Rhea" id="RHEA-COMP:11060"/>
        <dbReference type="Rhea" id="RHEA-COMP:11605"/>
        <dbReference type="ChEBI" id="CHEBI:15377"/>
        <dbReference type="ChEBI" id="CHEBI:30013"/>
        <dbReference type="ChEBI" id="CHEBI:43474"/>
        <dbReference type="ChEBI" id="CHEBI:61977"/>
        <dbReference type="EC" id="3.1.3.16"/>
    </reaction>
</comment>
<keyword evidence="1" id="KW-0378">Hydrolase</keyword>
<comment type="similarity">
    <text evidence="1">Belongs to the PPP phosphatase family.</text>
</comment>
<dbReference type="Gene3D" id="2.120.10.80">
    <property type="entry name" value="Kelch-type beta propeller"/>
    <property type="match status" value="1"/>
</dbReference>
<comment type="caution">
    <text evidence="5">The sequence shown here is derived from an EMBL/GenBank/DDBJ whole genome shotgun (WGS) entry which is preliminary data.</text>
</comment>
<accession>X6NX68</accession>
<keyword evidence="3" id="KW-1133">Transmembrane helix</keyword>
<organism evidence="5 6">
    <name type="scientific">Reticulomyxa filosa</name>
    <dbReference type="NCBI Taxonomy" id="46433"/>
    <lineage>
        <taxon>Eukaryota</taxon>
        <taxon>Sar</taxon>
        <taxon>Rhizaria</taxon>
        <taxon>Retaria</taxon>
        <taxon>Foraminifera</taxon>
        <taxon>Monothalamids</taxon>
        <taxon>Reticulomyxidae</taxon>
        <taxon>Reticulomyxa</taxon>
    </lineage>
</organism>
<dbReference type="InterPro" id="IPR015915">
    <property type="entry name" value="Kelch-typ_b-propeller"/>
</dbReference>
<dbReference type="InterPro" id="IPR004843">
    <property type="entry name" value="Calcineurin-like_PHP"/>
</dbReference>
<dbReference type="SMART" id="SM00156">
    <property type="entry name" value="PP2Ac"/>
    <property type="match status" value="1"/>
</dbReference>
<feature type="domain" description="Serine/threonine specific protein phosphatases" evidence="4">
    <location>
        <begin position="837"/>
        <end position="842"/>
    </location>
</feature>
<evidence type="ECO:0000256" key="1">
    <source>
        <dbReference type="RuleBase" id="RU004273"/>
    </source>
</evidence>
<dbReference type="Pfam" id="PF00149">
    <property type="entry name" value="Metallophos"/>
    <property type="match status" value="1"/>
</dbReference>
<evidence type="ECO:0000313" key="5">
    <source>
        <dbReference type="EMBL" id="ETO30409.1"/>
    </source>
</evidence>
<dbReference type="OrthoDB" id="10251809at2759"/>